<dbReference type="Pfam" id="PF20060">
    <property type="entry name" value="DUF6459"/>
    <property type="match status" value="1"/>
</dbReference>
<name>A0ABQ5QMC7_9ACTN</name>
<reference evidence="1" key="1">
    <citation type="submission" date="2022-12" db="EMBL/GenBank/DDBJ databases">
        <title>New Phytohabitans aurantiacus sp. RD004123 nov., an actinomycete isolated from soil.</title>
        <authorList>
            <person name="Triningsih D.W."/>
            <person name="Harunari E."/>
            <person name="Igarashi Y."/>
        </authorList>
    </citation>
    <scope>NUCLEOTIDE SEQUENCE</scope>
    <source>
        <strain evidence="1">RD004123</strain>
    </source>
</reference>
<evidence type="ECO:0000313" key="2">
    <source>
        <dbReference type="Proteomes" id="UP001144280"/>
    </source>
</evidence>
<dbReference type="EMBL" id="BSDI01000004">
    <property type="protein sequence ID" value="GLH95858.1"/>
    <property type="molecule type" value="Genomic_DNA"/>
</dbReference>
<dbReference type="Proteomes" id="UP001144280">
    <property type="component" value="Unassembled WGS sequence"/>
</dbReference>
<evidence type="ECO:0000313" key="1">
    <source>
        <dbReference type="EMBL" id="GLH95858.1"/>
    </source>
</evidence>
<protein>
    <submittedName>
        <fullName evidence="1">Uncharacterized protein</fullName>
    </submittedName>
</protein>
<comment type="caution">
    <text evidence="1">The sequence shown here is derived from an EMBL/GenBank/DDBJ whole genome shotgun (WGS) entry which is preliminary data.</text>
</comment>
<gene>
    <name evidence="1" type="ORF">Pa4123_11300</name>
</gene>
<accession>A0ABQ5QMC7</accession>
<dbReference type="InterPro" id="IPR045596">
    <property type="entry name" value="DUF6459"/>
</dbReference>
<sequence>MSCLIATTRPPIRLRPVPALDPPFEDEIGHEPWHAQLALQFDITGRQRAARPPVLVPGTGAAAAAASALDTAATETPVPVASATPEARQATKRFLDMSLEILNGYRPTGHIRSLTVPGCAEAVIAQFAAGLDKAAALRGGQPPHVTKRPSAFVRARRLHICEPCPGVVEAAAALGLAGRTWAMAFRLERRRGTWLCTAVRTV</sequence>
<keyword evidence="2" id="KW-1185">Reference proteome</keyword>
<proteinExistence type="predicted"/>
<organism evidence="1 2">
    <name type="scientific">Phytohabitans aurantiacus</name>
    <dbReference type="NCBI Taxonomy" id="3016789"/>
    <lineage>
        <taxon>Bacteria</taxon>
        <taxon>Bacillati</taxon>
        <taxon>Actinomycetota</taxon>
        <taxon>Actinomycetes</taxon>
        <taxon>Micromonosporales</taxon>
        <taxon>Micromonosporaceae</taxon>
    </lineage>
</organism>